<evidence type="ECO:0000256" key="2">
    <source>
        <dbReference type="ARBA" id="ARBA00012169"/>
    </source>
</evidence>
<dbReference type="InterPro" id="IPR029071">
    <property type="entry name" value="Ubiquitin-like_domsf"/>
</dbReference>
<evidence type="ECO:0000313" key="9">
    <source>
        <dbReference type="EMBL" id="CAK9263161.1"/>
    </source>
</evidence>
<proteinExistence type="inferred from homology"/>
<dbReference type="Proteomes" id="UP001497444">
    <property type="component" value="Chromosome 15"/>
</dbReference>
<dbReference type="EC" id="2.7.1.67" evidence="2"/>
<keyword evidence="6" id="KW-0067">ATP-binding</keyword>
<keyword evidence="5" id="KW-0418">Kinase</keyword>
<dbReference type="InterPro" id="IPR044571">
    <property type="entry name" value="P4KG1-8"/>
</dbReference>
<name>A0ABP0WAG3_9BRYO</name>
<accession>A0ABP0WAG3</accession>
<dbReference type="PROSITE" id="PS50053">
    <property type="entry name" value="UBIQUITIN_2"/>
    <property type="match status" value="1"/>
</dbReference>
<dbReference type="InterPro" id="IPR000403">
    <property type="entry name" value="PI3/4_kinase_cat_dom"/>
</dbReference>
<dbReference type="InterPro" id="IPR019956">
    <property type="entry name" value="Ubiquitin_dom"/>
</dbReference>
<sequence>MAAAGLVLIPAEPVTSFHGGRMPAVVEDIQIYLATLGSNNTVIPMRVLSSDTIASVKMRIQAYKGFYKNQQRLVYRGRELTRDDCFVKDYGVRNGEVLHLVLRLSDLLDVTVKTADGRHVFNVERTRILHLLYEVPEILADLLIQARAGLQSGHSPILSPEGSGGAYFLKCEYGLKNVAIFKPVDEEPLAVNNPRGFCDSTRGEGLKKGTRIGEGAFREVAAYILDHPAEGRRSYSERNLQGFAGVPPTMMVHCSHKAFHYPLEESWNFTRKPKLGSLQQFVPAFSNCEDMGPANFPVQEVHKIAVLDMRLANTDRNGSNILACQDTNNSIVLVPIDHGYCLPEKFEDCTFEWLYWPQAHVPFNASTLEYIASLDVEQDIALLREHGWSLRSACAHVFRISTMLLKKGAAAGLTPFAVGSMMCRKTFDKRSPIELMLEEAEEKMLPGSNEQFFMTALAEVMDSHIKKAK</sequence>
<evidence type="ECO:0000256" key="3">
    <source>
        <dbReference type="ARBA" id="ARBA00022679"/>
    </source>
</evidence>
<evidence type="ECO:0000256" key="5">
    <source>
        <dbReference type="ARBA" id="ARBA00022777"/>
    </source>
</evidence>
<evidence type="ECO:0000256" key="6">
    <source>
        <dbReference type="ARBA" id="ARBA00022840"/>
    </source>
</evidence>
<dbReference type="SUPFAM" id="SSF54236">
    <property type="entry name" value="Ubiquitin-like"/>
    <property type="match status" value="1"/>
</dbReference>
<evidence type="ECO:0000259" key="8">
    <source>
        <dbReference type="PROSITE" id="PS50290"/>
    </source>
</evidence>
<dbReference type="PANTHER" id="PTHR45800">
    <property type="entry name" value="PHOSPHATIDYLINOSITOL 4-KINASE GAMMA"/>
    <property type="match status" value="1"/>
</dbReference>
<evidence type="ECO:0000259" key="7">
    <source>
        <dbReference type="PROSITE" id="PS50053"/>
    </source>
</evidence>
<protein>
    <recommendedName>
        <fullName evidence="2">1-phosphatidylinositol 4-kinase</fullName>
        <ecNumber evidence="2">2.7.1.67</ecNumber>
    </recommendedName>
</protein>
<evidence type="ECO:0000256" key="1">
    <source>
        <dbReference type="ARBA" id="ARBA00008941"/>
    </source>
</evidence>
<dbReference type="Gene3D" id="3.10.20.90">
    <property type="entry name" value="Phosphatidylinositol 3-kinase Catalytic Subunit, Chain A, domain 1"/>
    <property type="match status" value="1"/>
</dbReference>
<comment type="similarity">
    <text evidence="1">Belongs to the PI3/PI4-kinase family. Type II PI4K subfamily.</text>
</comment>
<dbReference type="SMART" id="SM00213">
    <property type="entry name" value="UBQ"/>
    <property type="match status" value="1"/>
</dbReference>
<keyword evidence="3" id="KW-0808">Transferase</keyword>
<keyword evidence="4" id="KW-0547">Nucleotide-binding</keyword>
<dbReference type="PANTHER" id="PTHR45800:SF4">
    <property type="entry name" value="PHOSPHATIDYLINOSITOL 4-KINASE GAMMA 3"/>
    <property type="match status" value="1"/>
</dbReference>
<gene>
    <name evidence="9" type="ORF">CSSPJE1EN1_LOCUS8639</name>
</gene>
<dbReference type="Pfam" id="PF00454">
    <property type="entry name" value="PI3_PI4_kinase"/>
    <property type="match status" value="1"/>
</dbReference>
<evidence type="ECO:0000313" key="10">
    <source>
        <dbReference type="Proteomes" id="UP001497444"/>
    </source>
</evidence>
<dbReference type="Pfam" id="PF00240">
    <property type="entry name" value="ubiquitin"/>
    <property type="match status" value="1"/>
</dbReference>
<dbReference type="InterPro" id="IPR000626">
    <property type="entry name" value="Ubiquitin-like_dom"/>
</dbReference>
<keyword evidence="10" id="KW-1185">Reference proteome</keyword>
<feature type="domain" description="PI3K/PI4K catalytic" evidence="8">
    <location>
        <begin position="153"/>
        <end position="465"/>
    </location>
</feature>
<feature type="domain" description="Ubiquitin-like" evidence="7">
    <location>
        <begin position="29"/>
        <end position="103"/>
    </location>
</feature>
<dbReference type="EMBL" id="OZ020110">
    <property type="protein sequence ID" value="CAK9263161.1"/>
    <property type="molecule type" value="Genomic_DNA"/>
</dbReference>
<organism evidence="9 10">
    <name type="scientific">Sphagnum jensenii</name>
    <dbReference type="NCBI Taxonomy" id="128206"/>
    <lineage>
        <taxon>Eukaryota</taxon>
        <taxon>Viridiplantae</taxon>
        <taxon>Streptophyta</taxon>
        <taxon>Embryophyta</taxon>
        <taxon>Bryophyta</taxon>
        <taxon>Sphagnophytina</taxon>
        <taxon>Sphagnopsida</taxon>
        <taxon>Sphagnales</taxon>
        <taxon>Sphagnaceae</taxon>
        <taxon>Sphagnum</taxon>
    </lineage>
</organism>
<reference evidence="9" key="1">
    <citation type="submission" date="2024-02" db="EMBL/GenBank/DDBJ databases">
        <authorList>
            <consortium name="ELIXIR-Norway"/>
            <consortium name="Elixir Norway"/>
        </authorList>
    </citation>
    <scope>NUCLEOTIDE SEQUENCE</scope>
</reference>
<dbReference type="PRINTS" id="PR00348">
    <property type="entry name" value="UBIQUITIN"/>
</dbReference>
<dbReference type="PROSITE" id="PS50290">
    <property type="entry name" value="PI3_4_KINASE_3"/>
    <property type="match status" value="1"/>
</dbReference>
<evidence type="ECO:0000256" key="4">
    <source>
        <dbReference type="ARBA" id="ARBA00022741"/>
    </source>
</evidence>